<dbReference type="EMBL" id="PNCO02000001">
    <property type="protein sequence ID" value="NKC20252.1"/>
    <property type="molecule type" value="Genomic_DNA"/>
</dbReference>
<organism evidence="3 4">
    <name type="scientific">Pseudoalteromonas galatheae</name>
    <dbReference type="NCBI Taxonomy" id="579562"/>
    <lineage>
        <taxon>Bacteria</taxon>
        <taxon>Pseudomonadati</taxon>
        <taxon>Pseudomonadota</taxon>
        <taxon>Gammaproteobacteria</taxon>
        <taxon>Alteromonadales</taxon>
        <taxon>Pseudoalteromonadaceae</taxon>
        <taxon>Pseudoalteromonas</taxon>
    </lineage>
</organism>
<dbReference type="Proteomes" id="UP000307537">
    <property type="component" value="Unassembled WGS sequence"/>
</dbReference>
<dbReference type="AlphaFoldDB" id="A0A8T6YTL0"/>
<evidence type="ECO:0000256" key="1">
    <source>
        <dbReference type="SAM" id="MobiDB-lite"/>
    </source>
</evidence>
<evidence type="ECO:0000313" key="4">
    <source>
        <dbReference type="Proteomes" id="UP000307537"/>
    </source>
</evidence>
<name>A0A8T6YTL0_9GAMM</name>
<evidence type="ECO:0000259" key="2">
    <source>
        <dbReference type="Pfam" id="PF15604"/>
    </source>
</evidence>
<accession>A0A8T6YTL0</accession>
<protein>
    <recommendedName>
        <fullName evidence="2">Novel toxin 15 domain-containing protein</fullName>
    </recommendedName>
</protein>
<feature type="domain" description="Novel toxin 15" evidence="2">
    <location>
        <begin position="124"/>
        <end position="278"/>
    </location>
</feature>
<feature type="region of interest" description="Disordered" evidence="1">
    <location>
        <begin position="59"/>
        <end position="88"/>
    </location>
</feature>
<keyword evidence="4" id="KW-1185">Reference proteome</keyword>
<dbReference type="InterPro" id="IPR028949">
    <property type="entry name" value="Ntox15"/>
</dbReference>
<proteinExistence type="predicted"/>
<feature type="compositionally biased region" description="Basic and acidic residues" evidence="1">
    <location>
        <begin position="64"/>
        <end position="80"/>
    </location>
</feature>
<reference evidence="3" key="1">
    <citation type="submission" date="2019-10" db="EMBL/GenBank/DDBJ databases">
        <authorList>
            <person name="Paulsen S."/>
        </authorList>
    </citation>
    <scope>NUCLEOTIDE SEQUENCE</scope>
    <source>
        <strain evidence="3">S4498</strain>
    </source>
</reference>
<sequence>MSTSWHYDLLLPDAAIEGMQTTVKRLDEVTPKIDQHMQQAAQEIGQRVNKALDEYQGQSPIRGVTDKPTKAKADELEPPKGNELPGGKGLHPLKAGMKAYKVPCFKPSDNLRKKHKGDLRALEQNYARQLKYQEAGLNDLTIGEYRENRDRYKNMKRKGTGTAQNGFRDKFRYKLYKSLKKSYGRNKSRTEAKKLAAQRTTEIMNNLHALHDPDMGAGGYDNVTRLGDKRVNESIGPQWAKAPIGSKKGSKTRVELMDEQVEKAFKEYGPDAKLNIKLERCPLNKK</sequence>
<evidence type="ECO:0000313" key="3">
    <source>
        <dbReference type="EMBL" id="NKC20252.1"/>
    </source>
</evidence>
<comment type="caution">
    <text evidence="3">The sequence shown here is derived from an EMBL/GenBank/DDBJ whole genome shotgun (WGS) entry which is preliminary data.</text>
</comment>
<dbReference type="Pfam" id="PF15604">
    <property type="entry name" value="Ntox15"/>
    <property type="match status" value="1"/>
</dbReference>
<gene>
    <name evidence="3" type="ORF">CWC29_015740</name>
</gene>